<dbReference type="SUPFAM" id="SSF89807">
    <property type="entry name" value="Dodecin-like"/>
    <property type="match status" value="1"/>
</dbReference>
<dbReference type="InterPro" id="IPR009923">
    <property type="entry name" value="Dodecin"/>
</dbReference>
<organism evidence="1 2">
    <name type="scientific">Bradyrhizobium lablabi</name>
    <dbReference type="NCBI Taxonomy" id="722472"/>
    <lineage>
        <taxon>Bacteria</taxon>
        <taxon>Pseudomonadati</taxon>
        <taxon>Pseudomonadota</taxon>
        <taxon>Alphaproteobacteria</taxon>
        <taxon>Hyphomicrobiales</taxon>
        <taxon>Nitrobacteraceae</taxon>
        <taxon>Bradyrhizobium</taxon>
    </lineage>
</organism>
<dbReference type="AlphaFoldDB" id="A0A0R3M7W7"/>
<protein>
    <submittedName>
        <fullName evidence="1">Dodecin flavoprotein</fullName>
    </submittedName>
</protein>
<name>A0A0R3M7W7_9BRAD</name>
<evidence type="ECO:0000313" key="2">
    <source>
        <dbReference type="Proteomes" id="UP000051660"/>
    </source>
</evidence>
<sequence length="75" mass="8563">MPDTAGMKDHVYKILDLVGSSEKSIEDAIQNAITRASKTIREMKWFEVVQTRGHIENGSVRHYQVTLRVGFTLEE</sequence>
<dbReference type="Proteomes" id="UP000051660">
    <property type="component" value="Unassembled WGS sequence"/>
</dbReference>
<dbReference type="STRING" id="722472.SAMN05444321_3396"/>
<dbReference type="Pfam" id="PF07311">
    <property type="entry name" value="Dodecin"/>
    <property type="match status" value="1"/>
</dbReference>
<evidence type="ECO:0000313" key="1">
    <source>
        <dbReference type="EMBL" id="KRR16231.1"/>
    </source>
</evidence>
<accession>A0A0R3M7W7</accession>
<dbReference type="PANTHER" id="PTHR39324">
    <property type="entry name" value="CALCIUM DODECIN"/>
    <property type="match status" value="1"/>
</dbReference>
<dbReference type="Gene3D" id="3.30.1660.10">
    <property type="entry name" value="Flavin-binding protein dodecin"/>
    <property type="match status" value="1"/>
</dbReference>
<reference evidence="1 2" key="1">
    <citation type="submission" date="2014-03" db="EMBL/GenBank/DDBJ databases">
        <title>Bradyrhizobium valentinum sp. nov., isolated from effective nodules of Lupinus mariae-josephae, a lupine endemic of basic-lime soils in Eastern Spain.</title>
        <authorList>
            <person name="Duran D."/>
            <person name="Rey L."/>
            <person name="Navarro A."/>
            <person name="Busquets A."/>
            <person name="Imperial J."/>
            <person name="Ruiz-Argueso T."/>
        </authorList>
    </citation>
    <scope>NUCLEOTIDE SEQUENCE [LARGE SCALE GENOMIC DNA]</scope>
    <source>
        <strain evidence="1 2">CCBAU 23086</strain>
    </source>
</reference>
<dbReference type="InterPro" id="IPR025543">
    <property type="entry name" value="Dodecin-like"/>
</dbReference>
<gene>
    <name evidence="1" type="ORF">CQ14_27630</name>
</gene>
<dbReference type="NCBIfam" id="NF043052">
    <property type="entry name" value="DodecBact"/>
    <property type="match status" value="1"/>
</dbReference>
<proteinExistence type="predicted"/>
<dbReference type="PANTHER" id="PTHR39324:SF1">
    <property type="entry name" value="CALCIUM DODECIN"/>
    <property type="match status" value="1"/>
</dbReference>
<dbReference type="InterPro" id="IPR050049">
    <property type="entry name" value="Dodecin_bact"/>
</dbReference>
<dbReference type="EMBL" id="LLYB01000129">
    <property type="protein sequence ID" value="KRR16231.1"/>
    <property type="molecule type" value="Genomic_DNA"/>
</dbReference>
<dbReference type="InterPro" id="IPR036694">
    <property type="entry name" value="Dodecin-like_sf"/>
</dbReference>
<comment type="caution">
    <text evidence="1">The sequence shown here is derived from an EMBL/GenBank/DDBJ whole genome shotgun (WGS) entry which is preliminary data.</text>
</comment>